<dbReference type="SMART" id="SM00448">
    <property type="entry name" value="REC"/>
    <property type="match status" value="1"/>
</dbReference>
<dbReference type="InterPro" id="IPR011006">
    <property type="entry name" value="CheY-like_superfamily"/>
</dbReference>
<evidence type="ECO:0000259" key="6">
    <source>
        <dbReference type="PROSITE" id="PS50110"/>
    </source>
</evidence>
<comment type="cofactor">
    <cofactor evidence="1">
        <name>Mg(2+)</name>
        <dbReference type="ChEBI" id="CHEBI:18420"/>
    </cofactor>
</comment>
<dbReference type="Gene3D" id="3.30.70.270">
    <property type="match status" value="1"/>
</dbReference>
<dbReference type="CDD" id="cd01949">
    <property type="entry name" value="GGDEF"/>
    <property type="match status" value="1"/>
</dbReference>
<name>A0A1I1XNZ6_PSEOC</name>
<organism evidence="8 9">
    <name type="scientific">Pseudomonas straminea</name>
    <dbReference type="NCBI Taxonomy" id="47882"/>
    <lineage>
        <taxon>Bacteria</taxon>
        <taxon>Pseudomonadati</taxon>
        <taxon>Pseudomonadota</taxon>
        <taxon>Gammaproteobacteria</taxon>
        <taxon>Pseudomonadales</taxon>
        <taxon>Pseudomonadaceae</taxon>
        <taxon>Phytopseudomonas</taxon>
    </lineage>
</organism>
<protein>
    <recommendedName>
        <fullName evidence="3">diguanylate cyclase</fullName>
        <ecNumber evidence="3">2.7.7.65</ecNumber>
    </recommendedName>
</protein>
<evidence type="ECO:0000259" key="7">
    <source>
        <dbReference type="PROSITE" id="PS50887"/>
    </source>
</evidence>
<dbReference type="InterPro" id="IPR043128">
    <property type="entry name" value="Rev_trsase/Diguanyl_cyclase"/>
</dbReference>
<dbReference type="GO" id="GO:0052621">
    <property type="term" value="F:diguanylate cyclase activity"/>
    <property type="evidence" value="ECO:0007669"/>
    <property type="project" value="UniProtKB-EC"/>
</dbReference>
<evidence type="ECO:0000256" key="4">
    <source>
        <dbReference type="ARBA" id="ARBA00034247"/>
    </source>
</evidence>
<dbReference type="EMBL" id="FOMO01000008">
    <property type="protein sequence ID" value="SFE09042.1"/>
    <property type="molecule type" value="Genomic_DNA"/>
</dbReference>
<evidence type="ECO:0000256" key="5">
    <source>
        <dbReference type="PROSITE-ProRule" id="PRU00169"/>
    </source>
</evidence>
<dbReference type="PANTHER" id="PTHR45138">
    <property type="entry name" value="REGULATORY COMPONENTS OF SENSORY TRANSDUCTION SYSTEM"/>
    <property type="match status" value="1"/>
</dbReference>
<dbReference type="NCBIfam" id="TIGR00254">
    <property type="entry name" value="GGDEF"/>
    <property type="match status" value="1"/>
</dbReference>
<evidence type="ECO:0000313" key="8">
    <source>
        <dbReference type="EMBL" id="SFE09042.1"/>
    </source>
</evidence>
<accession>A0A1I1XNZ6</accession>
<dbReference type="SUPFAM" id="SSF52172">
    <property type="entry name" value="CheY-like"/>
    <property type="match status" value="1"/>
</dbReference>
<feature type="domain" description="Response regulatory" evidence="6">
    <location>
        <begin position="20"/>
        <end position="137"/>
    </location>
</feature>
<dbReference type="PROSITE" id="PS50887">
    <property type="entry name" value="GGDEF"/>
    <property type="match status" value="1"/>
</dbReference>
<evidence type="ECO:0000256" key="2">
    <source>
        <dbReference type="ARBA" id="ARBA00004533"/>
    </source>
</evidence>
<dbReference type="GO" id="GO:0043709">
    <property type="term" value="P:cell adhesion involved in single-species biofilm formation"/>
    <property type="evidence" value="ECO:0007669"/>
    <property type="project" value="TreeGrafter"/>
</dbReference>
<dbReference type="PROSITE" id="PS50110">
    <property type="entry name" value="RESPONSE_REGULATORY"/>
    <property type="match status" value="1"/>
</dbReference>
<dbReference type="InterPro" id="IPR050469">
    <property type="entry name" value="Diguanylate_Cyclase"/>
</dbReference>
<gene>
    <name evidence="8" type="ORF">SAMN05216372_108135</name>
</gene>
<dbReference type="GO" id="GO:0000160">
    <property type="term" value="P:phosphorelay signal transduction system"/>
    <property type="evidence" value="ECO:0007669"/>
    <property type="project" value="InterPro"/>
</dbReference>
<dbReference type="FunFam" id="3.30.70.270:FF:000001">
    <property type="entry name" value="Diguanylate cyclase domain protein"/>
    <property type="match status" value="1"/>
</dbReference>
<dbReference type="Gene3D" id="3.40.50.2300">
    <property type="match status" value="1"/>
</dbReference>
<evidence type="ECO:0000256" key="3">
    <source>
        <dbReference type="ARBA" id="ARBA00012528"/>
    </source>
</evidence>
<dbReference type="SMART" id="SM00267">
    <property type="entry name" value="GGDEF"/>
    <property type="match status" value="1"/>
</dbReference>
<dbReference type="Pfam" id="PF00990">
    <property type="entry name" value="GGDEF"/>
    <property type="match status" value="1"/>
</dbReference>
<dbReference type="SUPFAM" id="SSF55073">
    <property type="entry name" value="Nucleotide cyclase"/>
    <property type="match status" value="1"/>
</dbReference>
<dbReference type="PANTHER" id="PTHR45138:SF9">
    <property type="entry name" value="DIGUANYLATE CYCLASE DGCM-RELATED"/>
    <property type="match status" value="1"/>
</dbReference>
<keyword evidence="5" id="KW-0597">Phosphoprotein</keyword>
<dbReference type="GO" id="GO:1902201">
    <property type="term" value="P:negative regulation of bacterial-type flagellum-dependent cell motility"/>
    <property type="evidence" value="ECO:0007669"/>
    <property type="project" value="TreeGrafter"/>
</dbReference>
<keyword evidence="9" id="KW-1185">Reference proteome</keyword>
<proteinExistence type="predicted"/>
<evidence type="ECO:0000256" key="1">
    <source>
        <dbReference type="ARBA" id="ARBA00001946"/>
    </source>
</evidence>
<dbReference type="Proteomes" id="UP000243950">
    <property type="component" value="Unassembled WGS sequence"/>
</dbReference>
<dbReference type="InterPro" id="IPR000160">
    <property type="entry name" value="GGDEF_dom"/>
</dbReference>
<reference evidence="9" key="1">
    <citation type="submission" date="2016-10" db="EMBL/GenBank/DDBJ databases">
        <authorList>
            <person name="Varghese N."/>
            <person name="Submissions S."/>
        </authorList>
    </citation>
    <scope>NUCLEOTIDE SEQUENCE [LARGE SCALE GENOMIC DNA]</scope>
    <source>
        <strain evidence="9">JCM 2783</strain>
    </source>
</reference>
<feature type="modified residue" description="4-aspartylphosphate" evidence="5">
    <location>
        <position position="70"/>
    </location>
</feature>
<comment type="subcellular location">
    <subcellularLocation>
        <location evidence="2">Cell inner membrane</location>
    </subcellularLocation>
</comment>
<feature type="domain" description="GGDEF" evidence="7">
    <location>
        <begin position="201"/>
        <end position="338"/>
    </location>
</feature>
<dbReference type="InterPro" id="IPR029787">
    <property type="entry name" value="Nucleotide_cyclase"/>
</dbReference>
<dbReference type="Pfam" id="PF00072">
    <property type="entry name" value="Response_reg"/>
    <property type="match status" value="1"/>
</dbReference>
<dbReference type="InterPro" id="IPR001789">
    <property type="entry name" value="Sig_transdc_resp-reg_receiver"/>
</dbReference>
<comment type="catalytic activity">
    <reaction evidence="4">
        <text>2 GTP = 3',3'-c-di-GMP + 2 diphosphate</text>
        <dbReference type="Rhea" id="RHEA:24898"/>
        <dbReference type="ChEBI" id="CHEBI:33019"/>
        <dbReference type="ChEBI" id="CHEBI:37565"/>
        <dbReference type="ChEBI" id="CHEBI:58805"/>
        <dbReference type="EC" id="2.7.7.65"/>
    </reaction>
</comment>
<dbReference type="AlphaFoldDB" id="A0A1I1XNZ6"/>
<evidence type="ECO:0000313" key="9">
    <source>
        <dbReference type="Proteomes" id="UP000243950"/>
    </source>
</evidence>
<sequence>MQVPPQSMEEFGSRKDGAVMVLLVDDQAMIGEAVRRELLGEEGIDFHYCSDPTQAIAVAEQLRPTVILQDLVMPGVDGITLLGEYRARPALRDVPIIVLSTKDDATVKSSAFAAGANDYLVKLPDTIEMVARIRYHSRSYMALLQRDEAYRALRESQQQLLETNLVLQRLMNSDGLTGLSNRRHFDEYLEMEWRRATREQTALSLLMIDVDFFKSFNDHFGHVAGDDALRRVAAALRGSCSRSTDLAARYGGEEFAMVLPGTSAGGARLLAEKVRRAVTDLGIPHHKPEPDSVLTASIGVATLVPRVGQTSLQLVNLADQGLYMAKQAGRDQVGLVNDTSALS</sequence>
<dbReference type="EC" id="2.7.7.65" evidence="3"/>
<dbReference type="GO" id="GO:0005886">
    <property type="term" value="C:plasma membrane"/>
    <property type="evidence" value="ECO:0007669"/>
    <property type="project" value="UniProtKB-SubCell"/>
</dbReference>
<dbReference type="RefSeq" id="WP_093506147.1">
    <property type="nucleotide sequence ID" value="NZ_BSSG01000008.1"/>
</dbReference>